<dbReference type="AlphaFoldDB" id="A0A1J5PTJ7"/>
<evidence type="ECO:0000259" key="1">
    <source>
        <dbReference type="Pfam" id="PF11846"/>
    </source>
</evidence>
<protein>
    <recommendedName>
        <fullName evidence="1">Virulence factor membrane-bound polymerase C-terminal domain-containing protein</fullName>
    </recommendedName>
</protein>
<evidence type="ECO:0000313" key="2">
    <source>
        <dbReference type="EMBL" id="OIQ74466.1"/>
    </source>
</evidence>
<reference evidence="2" key="1">
    <citation type="submission" date="2016-10" db="EMBL/GenBank/DDBJ databases">
        <title>Sequence of Gallionella enrichment culture.</title>
        <authorList>
            <person name="Poehlein A."/>
            <person name="Muehling M."/>
            <person name="Daniel R."/>
        </authorList>
    </citation>
    <scope>NUCLEOTIDE SEQUENCE</scope>
</reference>
<dbReference type="EMBL" id="MLJW01002500">
    <property type="protein sequence ID" value="OIQ74466.1"/>
    <property type="molecule type" value="Genomic_DNA"/>
</dbReference>
<accession>A0A1J5PTJ7</accession>
<proteinExistence type="predicted"/>
<comment type="caution">
    <text evidence="2">The sequence shown here is derived from an EMBL/GenBank/DDBJ whole genome shotgun (WGS) entry which is preliminary data.</text>
</comment>
<dbReference type="Pfam" id="PF11846">
    <property type="entry name" value="Wzy_C_2"/>
    <property type="match status" value="1"/>
</dbReference>
<dbReference type="InterPro" id="IPR021797">
    <property type="entry name" value="Wzy_C_2"/>
</dbReference>
<feature type="domain" description="Virulence factor membrane-bound polymerase C-terminal" evidence="1">
    <location>
        <begin position="3"/>
        <end position="79"/>
    </location>
</feature>
<sequence>MLLFQNTVRFAELTTTELTPQNAAYINALAKDMLHFSPEPRVVSQLLDSAVLLGRTDEVAFYSARYKAAFPQAYAQWLKSEKLPRQSLGPLQ</sequence>
<gene>
    <name evidence="2" type="ORF">GALL_438790</name>
</gene>
<name>A0A1J5PTJ7_9ZZZZ</name>
<organism evidence="2">
    <name type="scientific">mine drainage metagenome</name>
    <dbReference type="NCBI Taxonomy" id="410659"/>
    <lineage>
        <taxon>unclassified sequences</taxon>
        <taxon>metagenomes</taxon>
        <taxon>ecological metagenomes</taxon>
    </lineage>
</organism>